<evidence type="ECO:0000256" key="1">
    <source>
        <dbReference type="SAM" id="MobiDB-lite"/>
    </source>
</evidence>
<feature type="region of interest" description="Disordered" evidence="1">
    <location>
        <begin position="1"/>
        <end position="42"/>
    </location>
</feature>
<accession>A0A644Z7R7</accession>
<comment type="caution">
    <text evidence="2">The sequence shown here is derived from an EMBL/GenBank/DDBJ whole genome shotgun (WGS) entry which is preliminary data.</text>
</comment>
<feature type="compositionally biased region" description="Basic and acidic residues" evidence="1">
    <location>
        <begin position="91"/>
        <end position="100"/>
    </location>
</feature>
<evidence type="ECO:0000313" key="2">
    <source>
        <dbReference type="EMBL" id="MPM36910.1"/>
    </source>
</evidence>
<feature type="region of interest" description="Disordered" evidence="1">
    <location>
        <begin position="186"/>
        <end position="237"/>
    </location>
</feature>
<dbReference type="AlphaFoldDB" id="A0A644Z7R7"/>
<dbReference type="EMBL" id="VSSQ01007767">
    <property type="protein sequence ID" value="MPM36910.1"/>
    <property type="molecule type" value="Genomic_DNA"/>
</dbReference>
<feature type="region of interest" description="Disordered" evidence="1">
    <location>
        <begin position="54"/>
        <end position="160"/>
    </location>
</feature>
<name>A0A644Z7R7_9ZZZZ</name>
<proteinExistence type="predicted"/>
<gene>
    <name evidence="2" type="ORF">SDC9_83514</name>
</gene>
<organism evidence="2">
    <name type="scientific">bioreactor metagenome</name>
    <dbReference type="NCBI Taxonomy" id="1076179"/>
    <lineage>
        <taxon>unclassified sequences</taxon>
        <taxon>metagenomes</taxon>
        <taxon>ecological metagenomes</taxon>
    </lineage>
</organism>
<feature type="compositionally biased region" description="Basic and acidic residues" evidence="1">
    <location>
        <begin position="70"/>
        <end position="79"/>
    </location>
</feature>
<feature type="compositionally biased region" description="Basic and acidic residues" evidence="1">
    <location>
        <begin position="1"/>
        <end position="25"/>
    </location>
</feature>
<reference evidence="2" key="1">
    <citation type="submission" date="2019-08" db="EMBL/GenBank/DDBJ databases">
        <authorList>
            <person name="Kucharzyk K."/>
            <person name="Murdoch R.W."/>
            <person name="Higgins S."/>
            <person name="Loffler F."/>
        </authorList>
    </citation>
    <scope>NUCLEOTIDE SEQUENCE</scope>
</reference>
<protein>
    <submittedName>
        <fullName evidence="2">Uncharacterized protein</fullName>
    </submittedName>
</protein>
<sequence>MDHGSRKDVHKASQHENGGDPRCVRVAENPQQKNHQGRRGEVLHLVRRLGVAEVRELQGDHDEDQELENQGDRTRDQDVVIRVQYLGGKGGKGDPRRVDGDGEADEASLAPEGVLQTELGKPQGPREDDGRWQDGSPEGAGPVEQQGVHQHRRGGSEGRKVYEGVEFGAEVGGTLEPPGEVAVQSVQDEGEHDVLGGAGQEGRHAEPHGFQGGKDAGEAEEERRKGHQGRDDTAPVGQGPELLEVVLRHDYRFSLFTIRAMTVWPAVTCSPIWARISMSPLGKYISSREPNFIMPNLWPLLTDTVLSGRSQ</sequence>
<feature type="compositionally biased region" description="Basic and acidic residues" evidence="1">
    <location>
        <begin position="215"/>
        <end position="233"/>
    </location>
</feature>